<dbReference type="InterPro" id="IPR051448">
    <property type="entry name" value="CdaR-like_regulators"/>
</dbReference>
<dbReference type="Pfam" id="PF07905">
    <property type="entry name" value="PucR"/>
    <property type="match status" value="1"/>
</dbReference>
<evidence type="ECO:0000313" key="5">
    <source>
        <dbReference type="EMBL" id="EFC91343.1"/>
    </source>
</evidence>
<accession>D2Z796</accession>
<feature type="domain" description="Purine catabolism PurC-like" evidence="2">
    <location>
        <begin position="7"/>
        <end position="127"/>
    </location>
</feature>
<dbReference type="InterPro" id="IPR042070">
    <property type="entry name" value="PucR_C-HTH_sf"/>
</dbReference>
<evidence type="ECO:0000259" key="2">
    <source>
        <dbReference type="Pfam" id="PF07905"/>
    </source>
</evidence>
<dbReference type="EMBL" id="ABTR02000001">
    <property type="protein sequence ID" value="EFC91343.1"/>
    <property type="molecule type" value="Genomic_DNA"/>
</dbReference>
<feature type="domain" description="PucR C-terminal helix-turn-helix" evidence="3">
    <location>
        <begin position="470"/>
        <end position="528"/>
    </location>
</feature>
<evidence type="ECO:0000259" key="4">
    <source>
        <dbReference type="Pfam" id="PF17853"/>
    </source>
</evidence>
<comment type="similarity">
    <text evidence="1">Belongs to the CdaR family.</text>
</comment>
<evidence type="ECO:0000313" key="6">
    <source>
        <dbReference type="Proteomes" id="UP000006427"/>
    </source>
</evidence>
<reference evidence="5 6" key="1">
    <citation type="journal article" date="2010" name="Stand. Genomic Sci.">
        <title>Permanent draft genome sequence of Dethiosulfovibrio peptidovorans type strain (SEBR 4207).</title>
        <authorList>
            <person name="Labutti K."/>
            <person name="Mayilraj S."/>
            <person name="Clum A."/>
            <person name="Lucas S."/>
            <person name="Glavina Del Rio T."/>
            <person name="Nolan M."/>
            <person name="Tice H."/>
            <person name="Cheng J.F."/>
            <person name="Pitluck S."/>
            <person name="Liolios K."/>
            <person name="Ivanova N."/>
            <person name="Mavromatis K."/>
            <person name="Mikhailova N."/>
            <person name="Pati A."/>
            <person name="Goodwin L."/>
            <person name="Chen A."/>
            <person name="Palaniappan K."/>
            <person name="Land M."/>
            <person name="Hauser L."/>
            <person name="Chang Y.J."/>
            <person name="Jeffries C.D."/>
            <person name="Rohde M."/>
            <person name="Spring S."/>
            <person name="Goker M."/>
            <person name="Woyke T."/>
            <person name="Bristow J."/>
            <person name="Eisen J.A."/>
            <person name="Markowitz V."/>
            <person name="Hugenholtz P."/>
            <person name="Kyrpides N.C."/>
            <person name="Klenk H.P."/>
            <person name="Lapidus A."/>
        </authorList>
    </citation>
    <scope>NUCLEOTIDE SEQUENCE [LARGE SCALE GENOMIC DNA]</scope>
    <source>
        <strain evidence="5 6">DSM 11002</strain>
    </source>
</reference>
<dbReference type="InterPro" id="IPR012914">
    <property type="entry name" value="PucR_dom"/>
</dbReference>
<dbReference type="Pfam" id="PF17853">
    <property type="entry name" value="GGDEF_2"/>
    <property type="match status" value="1"/>
</dbReference>
<dbReference type="Proteomes" id="UP000006427">
    <property type="component" value="Unassembled WGS sequence"/>
</dbReference>
<evidence type="ECO:0000259" key="3">
    <source>
        <dbReference type="Pfam" id="PF13556"/>
    </source>
</evidence>
<dbReference type="InterPro" id="IPR041522">
    <property type="entry name" value="CdaR_GGDEF"/>
</dbReference>
<evidence type="ECO:0000256" key="1">
    <source>
        <dbReference type="ARBA" id="ARBA00006754"/>
    </source>
</evidence>
<feature type="domain" description="CdaR GGDEF-like" evidence="4">
    <location>
        <begin position="280"/>
        <end position="417"/>
    </location>
</feature>
<dbReference type="eggNOG" id="COG3835">
    <property type="taxonomic scope" value="Bacteria"/>
</dbReference>
<dbReference type="Gene3D" id="1.10.10.2840">
    <property type="entry name" value="PucR C-terminal helix-turn-helix domain"/>
    <property type="match status" value="1"/>
</dbReference>
<dbReference type="PANTHER" id="PTHR33744">
    <property type="entry name" value="CARBOHYDRATE DIACID REGULATOR"/>
    <property type="match status" value="1"/>
</dbReference>
<name>D2Z796_9BACT</name>
<dbReference type="PANTHER" id="PTHR33744:SF1">
    <property type="entry name" value="DNA-BINDING TRANSCRIPTIONAL ACTIVATOR ADER"/>
    <property type="match status" value="1"/>
</dbReference>
<protein>
    <submittedName>
        <fullName evidence="5">Transcriptional regulator, CdaR</fullName>
    </submittedName>
</protein>
<dbReference type="Pfam" id="PF13556">
    <property type="entry name" value="HTH_30"/>
    <property type="match status" value="1"/>
</dbReference>
<comment type="caution">
    <text evidence="5">The sequence shown here is derived from an EMBL/GenBank/DDBJ whole genome shotgun (WGS) entry which is preliminary data.</text>
</comment>
<organism evidence="5 6">
    <name type="scientific">Dethiosulfovibrio peptidovorans DSM 11002</name>
    <dbReference type="NCBI Taxonomy" id="469381"/>
    <lineage>
        <taxon>Bacteria</taxon>
        <taxon>Thermotogati</taxon>
        <taxon>Synergistota</taxon>
        <taxon>Synergistia</taxon>
        <taxon>Synergistales</taxon>
        <taxon>Dethiosulfovibrionaceae</taxon>
        <taxon>Dethiosulfovibrio</taxon>
    </lineage>
</organism>
<sequence length="538" mass="61608">MSMTIQEILDLPPMKGLRVIAGAANIASRQVRSVTVMDAPDACSWVREGDLIVSSGYIFKDSTELLMDLIKSLAEIGAAGLGIKTDRYIKEVPSKAIELAESSSIPLIHVPNHFAFADIIHPVLSEIVNRQARLLRYSETVRHSFFNLSVNGADLKTILENLQNFTHKPFGFVDTLTGERYFFGEAQSLRSRFDSIPLRDLLSSGTPDSISLNGKVYGYLLFDCKQEDLAERNCEIPITQAKGAILLYMQRRVAEIQAESRYRNEFVQDILIHNLRFEGEVWNRAKMFGWDLQGSHCVVVMDIDNYKHQFEKRSRERDFLPMLESTKKRIYRICKNHVHGLFESVPYTEMSDSISFILPTEEGFPAFKAKTTPLFRDIQTSIKEDTHFTVTIGIGSPKDSVFECHHSYDEARKALEMVRAATGGNRVTFWKDLGAYKILGSLYDTDTGHSFYREYIGPIIDHDKRRKSELLRTLKAMVRNNWQMKAAAKDLSVHYSTLKYRYAKICDLLEFDPEDSEQRLNLALSLKLYLMNQDLEEY</sequence>
<dbReference type="AlphaFoldDB" id="D2Z796"/>
<dbReference type="STRING" id="469381.Dpep_1317"/>
<dbReference type="OrthoDB" id="143422at2"/>
<proteinExistence type="inferred from homology"/>
<gene>
    <name evidence="5" type="ORF">Dpep_1317</name>
</gene>
<dbReference type="InterPro" id="IPR025736">
    <property type="entry name" value="PucR_C-HTH_dom"/>
</dbReference>
<keyword evidence="6" id="KW-1185">Reference proteome</keyword>
<dbReference type="PaxDb" id="469381-Dpep_1317"/>